<evidence type="ECO:0000256" key="1">
    <source>
        <dbReference type="ARBA" id="ARBA00004479"/>
    </source>
</evidence>
<keyword evidence="15" id="KW-1185">Reference proteome</keyword>
<feature type="domain" description="TIR" evidence="13">
    <location>
        <begin position="820"/>
        <end position="956"/>
    </location>
</feature>
<dbReference type="PRINTS" id="PR01537">
    <property type="entry name" value="INTRLKN1R1F"/>
</dbReference>
<comment type="similarity">
    <text evidence="2">Belongs to the Toll-like receptor family.</text>
</comment>
<dbReference type="GO" id="GO:0007165">
    <property type="term" value="P:signal transduction"/>
    <property type="evidence" value="ECO:0007669"/>
    <property type="project" value="InterPro"/>
</dbReference>
<keyword evidence="4 11" id="KW-0812">Transmembrane</keyword>
<accession>A0AAV2AXI1</accession>
<keyword evidence="7 11" id="KW-1133">Transmembrane helix</keyword>
<name>A0AAV2AXI1_9ARAC</name>
<proteinExistence type="inferred from homology"/>
<dbReference type="InterPro" id="IPR000157">
    <property type="entry name" value="TIR_dom"/>
</dbReference>
<dbReference type="Proteomes" id="UP001497382">
    <property type="component" value="Unassembled WGS sequence"/>
</dbReference>
<keyword evidence="5 12" id="KW-0732">Signal</keyword>
<dbReference type="SMART" id="SM00255">
    <property type="entry name" value="TIR"/>
    <property type="match status" value="1"/>
</dbReference>
<dbReference type="SUPFAM" id="SSF52200">
    <property type="entry name" value="Toll/Interleukin receptor TIR domain"/>
    <property type="match status" value="1"/>
</dbReference>
<organism evidence="14 15">
    <name type="scientific">Larinioides sclopetarius</name>
    <dbReference type="NCBI Taxonomy" id="280406"/>
    <lineage>
        <taxon>Eukaryota</taxon>
        <taxon>Metazoa</taxon>
        <taxon>Ecdysozoa</taxon>
        <taxon>Arthropoda</taxon>
        <taxon>Chelicerata</taxon>
        <taxon>Arachnida</taxon>
        <taxon>Araneae</taxon>
        <taxon>Araneomorphae</taxon>
        <taxon>Entelegynae</taxon>
        <taxon>Araneoidea</taxon>
        <taxon>Araneidae</taxon>
        <taxon>Larinioides</taxon>
    </lineage>
</organism>
<keyword evidence="6" id="KW-0677">Repeat</keyword>
<dbReference type="Gene3D" id="3.80.10.10">
    <property type="entry name" value="Ribonuclease Inhibitor"/>
    <property type="match status" value="4"/>
</dbReference>
<keyword evidence="9" id="KW-0675">Receptor</keyword>
<feature type="transmembrane region" description="Helical" evidence="11">
    <location>
        <begin position="772"/>
        <end position="795"/>
    </location>
</feature>
<evidence type="ECO:0000256" key="3">
    <source>
        <dbReference type="ARBA" id="ARBA00022614"/>
    </source>
</evidence>
<dbReference type="InterPro" id="IPR003591">
    <property type="entry name" value="Leu-rich_rpt_typical-subtyp"/>
</dbReference>
<protein>
    <recommendedName>
        <fullName evidence="13">TIR domain-containing protein</fullName>
    </recommendedName>
</protein>
<evidence type="ECO:0000256" key="7">
    <source>
        <dbReference type="ARBA" id="ARBA00022989"/>
    </source>
</evidence>
<evidence type="ECO:0000256" key="2">
    <source>
        <dbReference type="ARBA" id="ARBA00009634"/>
    </source>
</evidence>
<keyword evidence="10" id="KW-0325">Glycoprotein</keyword>
<evidence type="ECO:0000256" key="12">
    <source>
        <dbReference type="SAM" id="SignalP"/>
    </source>
</evidence>
<dbReference type="InterPro" id="IPR000483">
    <property type="entry name" value="Cys-rich_flank_reg_C"/>
</dbReference>
<evidence type="ECO:0000313" key="14">
    <source>
        <dbReference type="EMBL" id="CAL1288706.1"/>
    </source>
</evidence>
<evidence type="ECO:0000256" key="4">
    <source>
        <dbReference type="ARBA" id="ARBA00022692"/>
    </source>
</evidence>
<evidence type="ECO:0000256" key="5">
    <source>
        <dbReference type="ARBA" id="ARBA00022729"/>
    </source>
</evidence>
<sequence>MCMMKNRPHFSLKVSRHRLENILSCLLLFIASFHVDASSSGEKKTFLKTKCEDALPECECDNYEDIVELACHNISNFETFSWTLSNGSVFEVNTTFWIFLSGARVLHRRFLKGLALYRLYINDTETEIVEDGAFDGMLQLRRFSVWRSSIKEIPDFRSIQNSLRNLKLENSYLTSVEGDNLKNLSILQTLSFAHNSISYVVADAFQGTENLLIFDMSDNLLQSLPPNLFDPWKKLKKVSLSKNHLLHVNQLFAVTHPQFIYLDHNNLTDLDSVLHPNMSIVEMIQLSNNPISKVTVNSFNGKLNRARSLYLDHCQIKEFDVKHYASLKSLSSLDLSYNLIEKVDNQIISFGKNVELDFTGNKIKEFNAMLSYSVRVVYLNKNLMTTVRRAVRFSQMSKVLLADNRIQSLEYEDFHGLHGIVLLDLQGNLISSIECETFSSIRKELIYLDLSRNKIRRLNGCVQSLSLLESLNLTDNQIEVLEPNEFKGLNELVELYLQGNRIETLGLEVQGLNRLKHLVVSHNRIRIIKGDQLPTSLQYVYVDGNPLQCDCQIWSFLQHLNSTENLKTDVQPCIPFNNTSAMDSTRCPEGCQCFCKSNAGDHYISVDCSGIGLTELPSIFSSANMSKLEGHDFSSMTVFLPRNIRDTAPFAIQDKIGGLDFSHNNLRSLENVHLPKETKSFFLDHNLLSRPDISLFYSLEGLGKVTLSGNPWTCDCETVAFKRWILSHSEIIADVNETRCDPGDQDSSGLFNQVIWILQDADICSVGIKTNILIFLGVLSFFLTIIVMMILWTLYEIDIKVWLHARGVIFFKERDTDQGKVYDAFISFSYRDASIVVPELINVIQKEKPSTRLCLHYQDFLVGELIESNIIRAVEYSKGTVIFLSRSYLESEWCMCEFKAAHKQALKDNTHRIIIIKSGDLPKAKEMPEEIQMCLKNTTYLTWEEKRFWKKLLYYLPTSSSPDSTLSM</sequence>
<dbReference type="SMART" id="SM00082">
    <property type="entry name" value="LRRCT"/>
    <property type="match status" value="2"/>
</dbReference>
<dbReference type="SMART" id="SM00369">
    <property type="entry name" value="LRR_TYP"/>
    <property type="match status" value="9"/>
</dbReference>
<dbReference type="SMART" id="SM00365">
    <property type="entry name" value="LRR_SD22"/>
    <property type="match status" value="6"/>
</dbReference>
<dbReference type="PROSITE" id="PS51450">
    <property type="entry name" value="LRR"/>
    <property type="match status" value="1"/>
</dbReference>
<dbReference type="InterPro" id="IPR001611">
    <property type="entry name" value="Leu-rich_rpt"/>
</dbReference>
<reference evidence="14 15" key="1">
    <citation type="submission" date="2024-04" db="EMBL/GenBank/DDBJ databases">
        <authorList>
            <person name="Rising A."/>
            <person name="Reimegard J."/>
            <person name="Sonavane S."/>
            <person name="Akerstrom W."/>
            <person name="Nylinder S."/>
            <person name="Hedman E."/>
            <person name="Kallberg Y."/>
        </authorList>
    </citation>
    <scope>NUCLEOTIDE SEQUENCE [LARGE SCALE GENOMIC DNA]</scope>
</reference>
<dbReference type="InterPro" id="IPR035897">
    <property type="entry name" value="Toll_tir_struct_dom_sf"/>
</dbReference>
<evidence type="ECO:0000256" key="10">
    <source>
        <dbReference type="ARBA" id="ARBA00023180"/>
    </source>
</evidence>
<dbReference type="Pfam" id="PF01582">
    <property type="entry name" value="TIR"/>
    <property type="match status" value="1"/>
</dbReference>
<dbReference type="SUPFAM" id="SSF52058">
    <property type="entry name" value="L domain-like"/>
    <property type="match status" value="3"/>
</dbReference>
<comment type="subcellular location">
    <subcellularLocation>
        <location evidence="1">Membrane</location>
        <topology evidence="1">Single-pass type I membrane protein</topology>
    </subcellularLocation>
</comment>
<dbReference type="EMBL" id="CAXIEN010000236">
    <property type="protein sequence ID" value="CAL1288706.1"/>
    <property type="molecule type" value="Genomic_DNA"/>
</dbReference>
<comment type="caution">
    <text evidence="14">The sequence shown here is derived from an EMBL/GenBank/DDBJ whole genome shotgun (WGS) entry which is preliminary data.</text>
</comment>
<evidence type="ECO:0000256" key="11">
    <source>
        <dbReference type="SAM" id="Phobius"/>
    </source>
</evidence>
<keyword evidence="3" id="KW-0433">Leucine-rich repeat</keyword>
<feature type="chain" id="PRO_5043427194" description="TIR domain-containing protein" evidence="12">
    <location>
        <begin position="38"/>
        <end position="968"/>
    </location>
</feature>
<dbReference type="AlphaFoldDB" id="A0AAV2AXI1"/>
<dbReference type="PANTHER" id="PTHR24365">
    <property type="entry name" value="TOLL-LIKE RECEPTOR"/>
    <property type="match status" value="1"/>
</dbReference>
<gene>
    <name evidence="14" type="ORF">LARSCL_LOCUS15498</name>
</gene>
<evidence type="ECO:0000313" key="15">
    <source>
        <dbReference type="Proteomes" id="UP001497382"/>
    </source>
</evidence>
<dbReference type="GO" id="GO:0038023">
    <property type="term" value="F:signaling receptor activity"/>
    <property type="evidence" value="ECO:0007669"/>
    <property type="project" value="TreeGrafter"/>
</dbReference>
<evidence type="ECO:0000259" key="13">
    <source>
        <dbReference type="PROSITE" id="PS50104"/>
    </source>
</evidence>
<evidence type="ECO:0000256" key="9">
    <source>
        <dbReference type="ARBA" id="ARBA00023170"/>
    </source>
</evidence>
<dbReference type="PROSITE" id="PS50104">
    <property type="entry name" value="TIR"/>
    <property type="match status" value="1"/>
</dbReference>
<evidence type="ECO:0000256" key="8">
    <source>
        <dbReference type="ARBA" id="ARBA00023136"/>
    </source>
</evidence>
<feature type="signal peptide" evidence="12">
    <location>
        <begin position="1"/>
        <end position="37"/>
    </location>
</feature>
<dbReference type="PANTHER" id="PTHR24365:SF541">
    <property type="entry name" value="PROTEIN TOLL-RELATED"/>
    <property type="match status" value="1"/>
</dbReference>
<dbReference type="InterPro" id="IPR032675">
    <property type="entry name" value="LRR_dom_sf"/>
</dbReference>
<dbReference type="Pfam" id="PF13855">
    <property type="entry name" value="LRR_8"/>
    <property type="match status" value="2"/>
</dbReference>
<dbReference type="Gene3D" id="3.40.50.10140">
    <property type="entry name" value="Toll/interleukin-1 receptor homology (TIR) domain"/>
    <property type="match status" value="1"/>
</dbReference>
<evidence type="ECO:0000256" key="6">
    <source>
        <dbReference type="ARBA" id="ARBA00022737"/>
    </source>
</evidence>
<dbReference type="GO" id="GO:0005886">
    <property type="term" value="C:plasma membrane"/>
    <property type="evidence" value="ECO:0007669"/>
    <property type="project" value="TreeGrafter"/>
</dbReference>
<keyword evidence="8 11" id="KW-0472">Membrane</keyword>